<dbReference type="EMBL" id="WQMT02000008">
    <property type="protein sequence ID" value="KAG9219927.1"/>
    <property type="molecule type" value="Genomic_DNA"/>
</dbReference>
<reference evidence="1 2" key="1">
    <citation type="journal article" date="2021" name="Appl. Environ. Microbiol.">
        <title>Genetic linkage and physical mapping for an oyster mushroom Pleurotus cornucopiae and QTL analysis for the trait cap color.</title>
        <authorList>
            <person name="Zhang Y."/>
            <person name="Gao W."/>
            <person name="Sonnenberg A."/>
            <person name="Chen Q."/>
            <person name="Zhang J."/>
            <person name="Huang C."/>
        </authorList>
    </citation>
    <scope>NUCLEOTIDE SEQUENCE [LARGE SCALE GENOMIC DNA]</scope>
    <source>
        <strain evidence="1">CCMSSC00406</strain>
    </source>
</reference>
<protein>
    <submittedName>
        <fullName evidence="1">Uncharacterized protein</fullName>
    </submittedName>
</protein>
<dbReference type="Proteomes" id="UP000824881">
    <property type="component" value="Unassembled WGS sequence"/>
</dbReference>
<comment type="caution">
    <text evidence="1">The sequence shown here is derived from an EMBL/GenBank/DDBJ whole genome shotgun (WGS) entry which is preliminary data.</text>
</comment>
<gene>
    <name evidence="1" type="ORF">CCMSSC00406_0009530</name>
</gene>
<accession>A0ACB7INW4</accession>
<evidence type="ECO:0000313" key="2">
    <source>
        <dbReference type="Proteomes" id="UP000824881"/>
    </source>
</evidence>
<name>A0ACB7INW4_PLECO</name>
<organism evidence="1 2">
    <name type="scientific">Pleurotus cornucopiae</name>
    <name type="common">Cornucopia mushroom</name>
    <dbReference type="NCBI Taxonomy" id="5321"/>
    <lineage>
        <taxon>Eukaryota</taxon>
        <taxon>Fungi</taxon>
        <taxon>Dikarya</taxon>
        <taxon>Basidiomycota</taxon>
        <taxon>Agaricomycotina</taxon>
        <taxon>Agaricomycetes</taxon>
        <taxon>Agaricomycetidae</taxon>
        <taxon>Agaricales</taxon>
        <taxon>Pleurotineae</taxon>
        <taxon>Pleurotaceae</taxon>
        <taxon>Pleurotus</taxon>
    </lineage>
</organism>
<proteinExistence type="predicted"/>
<evidence type="ECO:0000313" key="1">
    <source>
        <dbReference type="EMBL" id="KAG9219927.1"/>
    </source>
</evidence>
<keyword evidence="2" id="KW-1185">Reference proteome</keyword>
<sequence>MIFSRVLPFFALALSFSIVSVAKPIAETSVLERADGEVGTADVATVLTDLKASTESTLSDEYVCFPMLYLRIRWLIHSADTLMDNNHANSANIVPLMHDLTKSFTTAGDSLKALKGKVSARQLGPSSAEIATLLASIITVLITTLSRLVVRAAIFLPTLPILIAALDLALRDLLVAVEVLVGGVLVLVAGLLVDVAGLLASLGLGLVGLLLGF</sequence>